<dbReference type="Proteomes" id="UP000003163">
    <property type="component" value="Unassembled WGS sequence"/>
</dbReference>
<accession>J9D9K4</accession>
<reference evidence="2" key="2">
    <citation type="submission" date="2015-07" db="EMBL/GenBank/DDBJ databases">
        <title>Contrasting host-pathogen interactions and genome evolution in two generalist and specialist microsporidian pathogens of mosquitoes.</title>
        <authorList>
            <consortium name="The Broad Institute Genomics Platform"/>
            <consortium name="The Broad Institute Genome Sequencing Center for Infectious Disease"/>
            <person name="Cuomo C.A."/>
            <person name="Sanscrainte N.D."/>
            <person name="Goldberg J.M."/>
            <person name="Heiman D."/>
            <person name="Young S."/>
            <person name="Zeng Q."/>
            <person name="Becnel J.J."/>
            <person name="Birren B.W."/>
        </authorList>
    </citation>
    <scope>NUCLEOTIDE SEQUENCE [LARGE SCALE GENOMIC DNA]</scope>
    <source>
        <strain evidence="2">USNM 41457</strain>
    </source>
</reference>
<gene>
    <name evidence="1" type="ORF">EDEG_01529</name>
</gene>
<dbReference type="EMBL" id="AFBI03000022">
    <property type="protein sequence ID" value="EJW04179.1"/>
    <property type="molecule type" value="Genomic_DNA"/>
</dbReference>
<comment type="caution">
    <text evidence="1">The sequence shown here is derived from an EMBL/GenBank/DDBJ whole genome shotgun (WGS) entry which is preliminary data.</text>
</comment>
<dbReference type="VEuPathDB" id="MicrosporidiaDB:EDEG_01529"/>
<evidence type="ECO:0000313" key="2">
    <source>
        <dbReference type="Proteomes" id="UP000003163"/>
    </source>
</evidence>
<evidence type="ECO:0000313" key="1">
    <source>
        <dbReference type="EMBL" id="EJW04179.1"/>
    </source>
</evidence>
<keyword evidence="2" id="KW-1185">Reference proteome</keyword>
<organism evidence="1 2">
    <name type="scientific">Edhazardia aedis (strain USNM 41457)</name>
    <name type="common">Microsporidian parasite</name>
    <dbReference type="NCBI Taxonomy" id="1003232"/>
    <lineage>
        <taxon>Eukaryota</taxon>
        <taxon>Fungi</taxon>
        <taxon>Fungi incertae sedis</taxon>
        <taxon>Microsporidia</taxon>
        <taxon>Edhazardia</taxon>
    </lineage>
</organism>
<reference evidence="1 2" key="1">
    <citation type="submission" date="2011-08" db="EMBL/GenBank/DDBJ databases">
        <authorList>
            <person name="Liu Z.J."/>
            <person name="Shi F.L."/>
            <person name="Lu J.Q."/>
            <person name="Li M."/>
            <person name="Wang Z.L."/>
        </authorList>
    </citation>
    <scope>NUCLEOTIDE SEQUENCE [LARGE SCALE GENOMIC DNA]</scope>
    <source>
        <strain evidence="1 2">USNM 41457</strain>
    </source>
</reference>
<protein>
    <submittedName>
        <fullName evidence="1">Uncharacterized protein</fullName>
    </submittedName>
</protein>
<dbReference type="InParanoid" id="J9D9K4"/>
<sequence>MRTGSRYGKAGAEQIKVVNYTHHCSLLEEYFKTAASQCSTTKFLKKFSKHRMKKRKKPIFIVNHSIYINIKANKHIYQCSLIITLNKILYKNSKFLVHEENHMKLCKNF</sequence>
<dbReference type="HOGENOM" id="CLU_2183888_0_0_1"/>
<dbReference type="AlphaFoldDB" id="J9D9K4"/>
<proteinExistence type="predicted"/>
<name>J9D9K4_EDHAE</name>